<dbReference type="InterPro" id="IPR051516">
    <property type="entry name" value="SETDB_methyltransferase"/>
</dbReference>
<sequence length="1496" mass="168113">MKQLFTSGQQSIYAGFDPTADSLHVGNLLVIMGLIHCQRSGHRPIALVGGATGLIGDPSGRKTERNQLGESLIDFVANMGRHFRMGSMLSRSSVQSRLESEDGMSFTEFTYQIFQAYDWLHLLRRHNCCFQMGGSDQTGNLMTGHELISREGDKFGKSAGNAVWLDGNKTSPFALYQFFLRMPDSEVEKLLKLFTFIPLPQIEQLMSEHTREPEKRKAQTLLAEDVTLLVHGENGLKQAERVTNALYKGNVEGLAELNLAEIQQTFQGATMVDLMTEPGMSILELAMKAKCFPTETDAVRIINAGGFYVNQKRVQNIAEVLTTGIHILRNGVSLLRVGKRNFYIIVLACLLAVAFANEEADVLKSDSEVNVLDFNYAYELSNHIRAVQSGALKEHDNWVVSGEYEYVAPNGKTVKETPAKLEQEAGSPTVAEKHSACSTVAEKKEEKAAEDVEMQDLTLEDPAPSSPLGATAVTSEKPKEEGKEAGVENKEVDSDSSVELIESPGPVKSPASHDTAEDQEKSDNNEKPSETEAKEAEDLADSSIELISSPTSESSPEKEVENKEQDEQKDQLDMHTPMEIEVQPSADKKDDILEVELEKPTVAKESEDEQLSELPSDGDIFYGKDCINCNCKRLHKQYVLTNMATLNFYKDYAGHLVAKQPLLLKEFDQDHADFVALDSSDEEEEEKPPDAIKSVLLKVEFKNQLSWSKTILQAKADRLERQFALADAEFEKVQSTADKMHCALYNSCPVVHKHLPPLEIEALVTDYVLGETYYAVKNKAIASWVSIKVIEFTESTAINGNTMKSFKIRYLNMPYQMIKTVTAKHIAYFEPPPVRLTIGTRVIAYFDGTTLSRGKEKGVVQSAFYPGIIAEPLKQANRYRYLIFYDDGYTQYVPHRDVRLVCQASEKVWEDKYVEKYSVDRPMVQCTRGQSMNTESNGTWLYARVIDIDCSLVLMQFEGDKNHTEWIYRGSLRLGPVFKETQNTMNSASSQQMRRTEPFIRYTKEMESSSQVNQQMRAIARKSSSSGQSAATATPVSSPATLSGGRSTPGSASSSASNNASAVRHLNNSTIYRNLPPKMYRSHECNPNCLFKIVHRLDSYSPLAKPLLSGWERLVFRQKTKKCVVYKGPCGRSLRNLAEVHIYLRATENVLNCLAEYSIDPSIVKDTDISKGQEKMAIPLVNYYDNTLPPPCTYAKQRIPTEGVHLNLDDEFLVCCDCEDDCSDKSKCACWQLTVAGVRYCNPKKPIEEIGYQYKRLHEHVPTGIYECNSRCRCRKNCLNRVFKTSNRGWGLRCVNDIPKGAFICIYAGHLLTETMANEGGQDAGDEYFADLDYIEVAEQLKEGYESEDDDDFRPNYHYQRKSKRSSRSSSTQSSELDSQERTVINFNPNADLDETVRENSVRRLFGKDEAPYIMDAKTTGNLGRYFNHSCNPNLFVQNVFVDTHDLRFPWVAFFSASHIRSGTELTWNYNYEVGVVPGKVLYCQCGAPNCRIRLL</sequence>
<feature type="compositionally biased region" description="Low complexity" evidence="25">
    <location>
        <begin position="542"/>
        <end position="554"/>
    </location>
</feature>
<evidence type="ECO:0000256" key="24">
    <source>
        <dbReference type="SAM" id="Coils"/>
    </source>
</evidence>
<keyword evidence="7" id="KW-0489">Methyltransferase</keyword>
<evidence type="ECO:0000256" key="15">
    <source>
        <dbReference type="ARBA" id="ARBA00022853"/>
    </source>
</evidence>
<protein>
    <recommendedName>
        <fullName evidence="3">tyrosine--tRNA ligase</fullName>
        <ecNumber evidence="3">6.1.1.1</ecNumber>
    </recommendedName>
    <alternativeName>
        <fullName evidence="22">Tyrosyl-tRNA synthetase</fullName>
    </alternativeName>
</protein>
<dbReference type="SMART" id="SM00468">
    <property type="entry name" value="PreSET"/>
    <property type="match status" value="1"/>
</dbReference>
<evidence type="ECO:0000313" key="30">
    <source>
        <dbReference type="EMBL" id="KAI8040133.1"/>
    </source>
</evidence>
<dbReference type="Pfam" id="PF00856">
    <property type="entry name" value="SET"/>
    <property type="match status" value="1"/>
</dbReference>
<gene>
    <name evidence="30" type="ORF">M5D96_007563</name>
</gene>
<dbReference type="SMART" id="SM00391">
    <property type="entry name" value="MBD"/>
    <property type="match status" value="1"/>
</dbReference>
<evidence type="ECO:0000256" key="10">
    <source>
        <dbReference type="ARBA" id="ARBA00022723"/>
    </source>
</evidence>
<dbReference type="GO" id="GO:0010629">
    <property type="term" value="P:negative regulation of gene expression"/>
    <property type="evidence" value="ECO:0007669"/>
    <property type="project" value="TreeGrafter"/>
</dbReference>
<evidence type="ECO:0000256" key="14">
    <source>
        <dbReference type="ARBA" id="ARBA00022840"/>
    </source>
</evidence>
<evidence type="ECO:0000256" key="9">
    <source>
        <dbReference type="ARBA" id="ARBA00022691"/>
    </source>
</evidence>
<name>A0A9P9YNZ6_9MUSC</name>
<evidence type="ECO:0000256" key="8">
    <source>
        <dbReference type="ARBA" id="ARBA00022679"/>
    </source>
</evidence>
<dbReference type="CDD" id="cd00805">
    <property type="entry name" value="TyrRS_core"/>
    <property type="match status" value="1"/>
</dbReference>
<dbReference type="InterPro" id="IPR007728">
    <property type="entry name" value="Pre-SET_dom"/>
</dbReference>
<dbReference type="InterPro" id="IPR001412">
    <property type="entry name" value="aa-tRNA-synth_I_CS"/>
</dbReference>
<feature type="domain" description="SET" evidence="26">
    <location>
        <begin position="1278"/>
        <end position="1471"/>
    </location>
</feature>
<feature type="compositionally biased region" description="Low complexity" evidence="25">
    <location>
        <begin position="1021"/>
        <end position="1043"/>
    </location>
</feature>
<comment type="subcellular location">
    <subcellularLocation>
        <location evidence="2">Chromosome</location>
    </subcellularLocation>
    <subcellularLocation>
        <location evidence="1">Nucleus</location>
    </subcellularLocation>
</comment>
<dbReference type="GO" id="GO:0032259">
    <property type="term" value="P:methylation"/>
    <property type="evidence" value="ECO:0007669"/>
    <property type="project" value="UniProtKB-KW"/>
</dbReference>
<feature type="region of interest" description="Disordered" evidence="25">
    <location>
        <begin position="1005"/>
        <end position="1060"/>
    </location>
</feature>
<dbReference type="InterPro" id="IPR000618">
    <property type="entry name" value="Insect_cuticle"/>
</dbReference>
<dbReference type="EC" id="6.1.1.1" evidence="3"/>
<keyword evidence="21" id="KW-0539">Nucleus</keyword>
<dbReference type="Pfam" id="PF01429">
    <property type="entry name" value="MBD"/>
    <property type="match status" value="1"/>
</dbReference>
<dbReference type="Gene3D" id="2.30.30.140">
    <property type="match status" value="2"/>
</dbReference>
<dbReference type="GO" id="GO:0005634">
    <property type="term" value="C:nucleus"/>
    <property type="evidence" value="ECO:0007669"/>
    <property type="project" value="UniProtKB-SubCell"/>
</dbReference>
<keyword evidence="4" id="KW-0158">Chromosome</keyword>
<keyword evidence="11" id="KW-0677">Repeat</keyword>
<dbReference type="InterPro" id="IPR014729">
    <property type="entry name" value="Rossmann-like_a/b/a_fold"/>
</dbReference>
<feature type="compositionally biased region" description="Basic and acidic residues" evidence="25">
    <location>
        <begin position="431"/>
        <end position="450"/>
    </location>
</feature>
<keyword evidence="19" id="KW-0030">Aminoacyl-tRNA synthetase</keyword>
<evidence type="ECO:0000256" key="4">
    <source>
        <dbReference type="ARBA" id="ARBA00022454"/>
    </source>
</evidence>
<evidence type="ECO:0000259" key="29">
    <source>
        <dbReference type="PROSITE" id="PS50982"/>
    </source>
</evidence>
<dbReference type="SUPFAM" id="SSF82199">
    <property type="entry name" value="SET domain"/>
    <property type="match status" value="1"/>
</dbReference>
<feature type="domain" description="Post-SET" evidence="28">
    <location>
        <begin position="1480"/>
        <end position="1496"/>
    </location>
</feature>
<evidence type="ECO:0000259" key="28">
    <source>
        <dbReference type="PROSITE" id="PS50868"/>
    </source>
</evidence>
<evidence type="ECO:0000256" key="5">
    <source>
        <dbReference type="ARBA" id="ARBA00022491"/>
    </source>
</evidence>
<feature type="region of interest" description="Disordered" evidence="25">
    <location>
        <begin position="1345"/>
        <end position="1390"/>
    </location>
</feature>
<dbReference type="Gene3D" id="2.170.270.10">
    <property type="entry name" value="SET domain"/>
    <property type="match status" value="1"/>
</dbReference>
<dbReference type="Gene3D" id="3.10.290.10">
    <property type="entry name" value="RNA-binding S4 domain"/>
    <property type="match status" value="1"/>
</dbReference>
<dbReference type="CDD" id="cd01395">
    <property type="entry name" value="HMT_MBD"/>
    <property type="match status" value="1"/>
</dbReference>
<dbReference type="InterPro" id="IPR036986">
    <property type="entry name" value="S4_RNA-bd_sf"/>
</dbReference>
<evidence type="ECO:0000256" key="7">
    <source>
        <dbReference type="ARBA" id="ARBA00022603"/>
    </source>
</evidence>
<dbReference type="GO" id="GO:0003677">
    <property type="term" value="F:DNA binding"/>
    <property type="evidence" value="ECO:0007669"/>
    <property type="project" value="InterPro"/>
</dbReference>
<evidence type="ECO:0000256" key="1">
    <source>
        <dbReference type="ARBA" id="ARBA00004123"/>
    </source>
</evidence>
<dbReference type="InterPro" id="IPR003616">
    <property type="entry name" value="Post-SET_dom"/>
</dbReference>
<evidence type="ECO:0000313" key="31">
    <source>
        <dbReference type="Proteomes" id="UP001059596"/>
    </source>
</evidence>
<dbReference type="GO" id="GO:0008270">
    <property type="term" value="F:zinc ion binding"/>
    <property type="evidence" value="ECO:0007669"/>
    <property type="project" value="InterPro"/>
</dbReference>
<dbReference type="FunFam" id="3.10.290.10:FF:000017">
    <property type="entry name" value="Tyrosine--tRNA ligase"/>
    <property type="match status" value="1"/>
</dbReference>
<keyword evidence="12" id="KW-0547">Nucleotide-binding</keyword>
<dbReference type="GO" id="GO:0005524">
    <property type="term" value="F:ATP binding"/>
    <property type="evidence" value="ECO:0007669"/>
    <property type="project" value="UniProtKB-KW"/>
</dbReference>
<dbReference type="PANTHER" id="PTHR46024">
    <property type="entry name" value="HISTONE-LYSINE N-METHYLTRANSFERASE EGGLESS"/>
    <property type="match status" value="1"/>
</dbReference>
<dbReference type="Pfam" id="PF18358">
    <property type="entry name" value="Tudor_4"/>
    <property type="match status" value="1"/>
</dbReference>
<keyword evidence="20" id="KW-0804">Transcription</keyword>
<dbReference type="Pfam" id="PF05033">
    <property type="entry name" value="Pre-SET"/>
    <property type="match status" value="1"/>
</dbReference>
<evidence type="ECO:0000256" key="13">
    <source>
        <dbReference type="ARBA" id="ARBA00022833"/>
    </source>
</evidence>
<feature type="compositionally biased region" description="Basic and acidic residues" evidence="25">
    <location>
        <begin position="514"/>
        <end position="537"/>
    </location>
</feature>
<evidence type="ECO:0000256" key="22">
    <source>
        <dbReference type="ARBA" id="ARBA00033323"/>
    </source>
</evidence>
<organism evidence="30 31">
    <name type="scientific">Drosophila gunungcola</name>
    <name type="common">fruit fly</name>
    <dbReference type="NCBI Taxonomy" id="103775"/>
    <lineage>
        <taxon>Eukaryota</taxon>
        <taxon>Metazoa</taxon>
        <taxon>Ecdysozoa</taxon>
        <taxon>Arthropoda</taxon>
        <taxon>Hexapoda</taxon>
        <taxon>Insecta</taxon>
        <taxon>Pterygota</taxon>
        <taxon>Neoptera</taxon>
        <taxon>Endopterygota</taxon>
        <taxon>Diptera</taxon>
        <taxon>Brachycera</taxon>
        <taxon>Muscomorpha</taxon>
        <taxon>Ephydroidea</taxon>
        <taxon>Drosophilidae</taxon>
        <taxon>Drosophila</taxon>
        <taxon>Sophophora</taxon>
    </lineage>
</organism>
<dbReference type="InterPro" id="IPR002307">
    <property type="entry name" value="Tyr-tRNA-ligase"/>
</dbReference>
<accession>A0A9P9YNZ6</accession>
<keyword evidence="8" id="KW-0808">Transferase</keyword>
<dbReference type="Gene3D" id="3.40.50.620">
    <property type="entry name" value="HUPs"/>
    <property type="match status" value="2"/>
</dbReference>
<keyword evidence="15" id="KW-0156">Chromatin regulator</keyword>
<keyword evidence="13" id="KW-0862">Zinc</keyword>
<feature type="compositionally biased region" description="Low complexity" evidence="25">
    <location>
        <begin position="1051"/>
        <end position="1060"/>
    </location>
</feature>
<keyword evidence="6" id="KW-0436">Ligase</keyword>
<keyword evidence="18 24" id="KW-0175">Coiled coil</keyword>
<comment type="catalytic activity">
    <reaction evidence="23">
        <text>tRNA(Tyr) + L-tyrosine + ATP = L-tyrosyl-tRNA(Tyr) + AMP + diphosphate + H(+)</text>
        <dbReference type="Rhea" id="RHEA:10220"/>
        <dbReference type="Rhea" id="RHEA-COMP:9706"/>
        <dbReference type="Rhea" id="RHEA-COMP:9707"/>
        <dbReference type="ChEBI" id="CHEBI:15378"/>
        <dbReference type="ChEBI" id="CHEBI:30616"/>
        <dbReference type="ChEBI" id="CHEBI:33019"/>
        <dbReference type="ChEBI" id="CHEBI:58315"/>
        <dbReference type="ChEBI" id="CHEBI:78442"/>
        <dbReference type="ChEBI" id="CHEBI:78536"/>
        <dbReference type="ChEBI" id="CHEBI:456215"/>
        <dbReference type="EC" id="6.1.1.1"/>
    </reaction>
</comment>
<keyword evidence="5" id="KW-0678">Repressor</keyword>
<dbReference type="Pfam" id="PF00579">
    <property type="entry name" value="tRNA-synt_1b"/>
    <property type="match status" value="2"/>
</dbReference>
<dbReference type="SUPFAM" id="SSF52374">
    <property type="entry name" value="Nucleotidylyl transferase"/>
    <property type="match status" value="1"/>
</dbReference>
<feature type="compositionally biased region" description="Basic and acidic residues" evidence="25">
    <location>
        <begin position="555"/>
        <end position="577"/>
    </location>
</feature>
<dbReference type="InterPro" id="IPR047232">
    <property type="entry name" value="SETDB1/2-like_MBD"/>
</dbReference>
<evidence type="ECO:0000256" key="23">
    <source>
        <dbReference type="ARBA" id="ARBA00048248"/>
    </source>
</evidence>
<keyword evidence="17" id="KW-0805">Transcription regulation</keyword>
<proteinExistence type="predicted"/>
<dbReference type="NCBIfam" id="TIGR00234">
    <property type="entry name" value="tyrS"/>
    <property type="match status" value="1"/>
</dbReference>
<dbReference type="InterPro" id="IPR001739">
    <property type="entry name" value="Methyl_CpG_DNA-bd"/>
</dbReference>
<dbReference type="SUPFAM" id="SSF55174">
    <property type="entry name" value="Alpha-L RNA-binding motif"/>
    <property type="match status" value="1"/>
</dbReference>
<evidence type="ECO:0000256" key="20">
    <source>
        <dbReference type="ARBA" id="ARBA00023163"/>
    </source>
</evidence>
<feature type="coiled-coil region" evidence="24">
    <location>
        <begin position="709"/>
        <end position="736"/>
    </location>
</feature>
<dbReference type="SMART" id="SM00317">
    <property type="entry name" value="SET"/>
    <property type="match status" value="1"/>
</dbReference>
<evidence type="ECO:0000256" key="12">
    <source>
        <dbReference type="ARBA" id="ARBA00022741"/>
    </source>
</evidence>
<reference evidence="30" key="1">
    <citation type="journal article" date="2023" name="Genome Biol. Evol.">
        <title>Long-read-based Genome Assembly of Drosophila gunungcola Reveals Fewer Chemosensory Genes in Flower-breeding Species.</title>
        <authorList>
            <person name="Negi A."/>
            <person name="Liao B.Y."/>
            <person name="Yeh S.D."/>
        </authorList>
    </citation>
    <scope>NUCLEOTIDE SEQUENCE</scope>
    <source>
        <strain evidence="30">Sukarami</strain>
    </source>
</reference>
<evidence type="ECO:0000259" key="27">
    <source>
        <dbReference type="PROSITE" id="PS50867"/>
    </source>
</evidence>
<dbReference type="Pfam" id="PF00379">
    <property type="entry name" value="Chitin_bind_4"/>
    <property type="match status" value="1"/>
</dbReference>
<dbReference type="Pfam" id="PF18359">
    <property type="entry name" value="Tudor_5"/>
    <property type="match status" value="1"/>
</dbReference>
<keyword evidence="16" id="KW-0648">Protein biosynthesis</keyword>
<evidence type="ECO:0000256" key="16">
    <source>
        <dbReference type="ARBA" id="ARBA00022917"/>
    </source>
</evidence>
<evidence type="ECO:0000256" key="18">
    <source>
        <dbReference type="ARBA" id="ARBA00023054"/>
    </source>
</evidence>
<keyword evidence="9" id="KW-0949">S-adenosyl-L-methionine</keyword>
<evidence type="ECO:0000256" key="3">
    <source>
        <dbReference type="ARBA" id="ARBA00013160"/>
    </source>
</evidence>
<dbReference type="InterPro" id="IPR046341">
    <property type="entry name" value="SET_dom_sf"/>
</dbReference>
<dbReference type="PROSITE" id="PS00178">
    <property type="entry name" value="AA_TRNA_LIGASE_I"/>
    <property type="match status" value="1"/>
</dbReference>
<dbReference type="Gene3D" id="1.10.240.10">
    <property type="entry name" value="Tyrosyl-Transfer RNA Synthetase"/>
    <property type="match status" value="1"/>
</dbReference>
<dbReference type="InterPro" id="IPR001214">
    <property type="entry name" value="SET_dom"/>
</dbReference>
<dbReference type="GO" id="GO:0046974">
    <property type="term" value="F:histone H3K9 methyltransferase activity"/>
    <property type="evidence" value="ECO:0007669"/>
    <property type="project" value="TreeGrafter"/>
</dbReference>
<dbReference type="EMBL" id="JAMKOV010000005">
    <property type="protein sequence ID" value="KAI8040133.1"/>
    <property type="molecule type" value="Genomic_DNA"/>
</dbReference>
<dbReference type="PANTHER" id="PTHR46024:SF1">
    <property type="entry name" value="HISTONE-LYSINE N-METHYLTRANSFERASE EGGLESS"/>
    <property type="match status" value="1"/>
</dbReference>
<dbReference type="GO" id="GO:0006437">
    <property type="term" value="P:tyrosyl-tRNA aminoacylation"/>
    <property type="evidence" value="ECO:0007669"/>
    <property type="project" value="InterPro"/>
</dbReference>
<dbReference type="GO" id="GO:0070828">
    <property type="term" value="P:heterochromatin organization"/>
    <property type="evidence" value="ECO:0007669"/>
    <property type="project" value="TreeGrafter"/>
</dbReference>
<evidence type="ECO:0000256" key="17">
    <source>
        <dbReference type="ARBA" id="ARBA00023015"/>
    </source>
</evidence>
<dbReference type="InterPro" id="IPR002305">
    <property type="entry name" value="aa-tRNA-synth_Ic"/>
</dbReference>
<comment type="caution">
    <text evidence="30">The sequence shown here is derived from an EMBL/GenBank/DDBJ whole genome shotgun (WGS) entry which is preliminary data.</text>
</comment>
<dbReference type="PROSITE" id="PS50867">
    <property type="entry name" value="PRE_SET"/>
    <property type="match status" value="1"/>
</dbReference>
<evidence type="ECO:0000256" key="6">
    <source>
        <dbReference type="ARBA" id="ARBA00022598"/>
    </source>
</evidence>
<dbReference type="GO" id="GO:0003723">
    <property type="term" value="F:RNA binding"/>
    <property type="evidence" value="ECO:0007669"/>
    <property type="project" value="InterPro"/>
</dbReference>
<evidence type="ECO:0000256" key="2">
    <source>
        <dbReference type="ARBA" id="ARBA00004286"/>
    </source>
</evidence>
<feature type="region of interest" description="Disordered" evidence="25">
    <location>
        <begin position="421"/>
        <end position="577"/>
    </location>
</feature>
<dbReference type="FunFam" id="1.10.240.10:FF:000001">
    <property type="entry name" value="Tyrosine--tRNA ligase"/>
    <property type="match status" value="1"/>
</dbReference>
<dbReference type="PROSITE" id="PS50280">
    <property type="entry name" value="SET"/>
    <property type="match status" value="1"/>
</dbReference>
<dbReference type="InterPro" id="IPR041292">
    <property type="entry name" value="Tudor_4"/>
</dbReference>
<dbReference type="GO" id="GO:0005694">
    <property type="term" value="C:chromosome"/>
    <property type="evidence" value="ECO:0007669"/>
    <property type="project" value="UniProtKB-SubCell"/>
</dbReference>
<dbReference type="Proteomes" id="UP001059596">
    <property type="component" value="Unassembled WGS sequence"/>
</dbReference>
<dbReference type="PROSITE" id="PS50868">
    <property type="entry name" value="POST_SET"/>
    <property type="match status" value="1"/>
</dbReference>
<evidence type="ECO:0000259" key="26">
    <source>
        <dbReference type="PROSITE" id="PS50280"/>
    </source>
</evidence>
<dbReference type="CDD" id="cd21181">
    <property type="entry name" value="Tudor_SETDB1_rpt2"/>
    <property type="match status" value="1"/>
</dbReference>
<dbReference type="PROSITE" id="PS50982">
    <property type="entry name" value="MBD"/>
    <property type="match status" value="1"/>
</dbReference>
<dbReference type="InterPro" id="IPR016177">
    <property type="entry name" value="DNA-bd_dom_sf"/>
</dbReference>
<keyword evidence="31" id="KW-1185">Reference proteome</keyword>
<keyword evidence="10" id="KW-0479">Metal-binding</keyword>
<feature type="domain" description="Pre-SET" evidence="27">
    <location>
        <begin position="1214"/>
        <end position="1286"/>
    </location>
</feature>
<dbReference type="SUPFAM" id="SSF54171">
    <property type="entry name" value="DNA-binding domain"/>
    <property type="match status" value="1"/>
</dbReference>
<evidence type="ECO:0000256" key="25">
    <source>
        <dbReference type="SAM" id="MobiDB-lite"/>
    </source>
</evidence>
<dbReference type="InterPro" id="IPR041291">
    <property type="entry name" value="TUDOR_5"/>
</dbReference>
<evidence type="ECO:0000256" key="21">
    <source>
        <dbReference type="ARBA" id="ARBA00023242"/>
    </source>
</evidence>
<evidence type="ECO:0000256" key="11">
    <source>
        <dbReference type="ARBA" id="ARBA00022737"/>
    </source>
</evidence>
<dbReference type="CDD" id="cd10517">
    <property type="entry name" value="SET_SETDB1"/>
    <property type="match status" value="1"/>
</dbReference>
<evidence type="ECO:0000256" key="19">
    <source>
        <dbReference type="ARBA" id="ARBA00023146"/>
    </source>
</evidence>
<dbReference type="GO" id="GO:0004831">
    <property type="term" value="F:tyrosine-tRNA ligase activity"/>
    <property type="evidence" value="ECO:0007669"/>
    <property type="project" value="UniProtKB-EC"/>
</dbReference>
<feature type="compositionally biased region" description="Basic and acidic residues" evidence="25">
    <location>
        <begin position="476"/>
        <end position="493"/>
    </location>
</feature>
<feature type="domain" description="MBD" evidence="29">
    <location>
        <begin position="1097"/>
        <end position="1164"/>
    </location>
</feature>
<keyword evidence="14" id="KW-0067">ATP-binding</keyword>